<keyword evidence="4" id="KW-1185">Reference proteome</keyword>
<accession>A0A072U4M2</accession>
<evidence type="ECO:0000313" key="4">
    <source>
        <dbReference type="Proteomes" id="UP000002051"/>
    </source>
</evidence>
<dbReference type="EnsemblPlants" id="KEH20775">
    <property type="protein sequence ID" value="KEH20775"/>
    <property type="gene ID" value="MTR_8g089830"/>
</dbReference>
<dbReference type="HOGENOM" id="CLU_2162975_0_0_1"/>
<reference evidence="1 4" key="2">
    <citation type="journal article" date="2014" name="BMC Genomics">
        <title>An improved genome release (version Mt4.0) for the model legume Medicago truncatula.</title>
        <authorList>
            <person name="Tang H."/>
            <person name="Krishnakumar V."/>
            <person name="Bidwell S."/>
            <person name="Rosen B."/>
            <person name="Chan A."/>
            <person name="Zhou S."/>
            <person name="Gentzbittel L."/>
            <person name="Childs K.L."/>
            <person name="Yandell M."/>
            <person name="Gundlach H."/>
            <person name="Mayer K.F."/>
            <person name="Schwartz D.C."/>
            <person name="Town C.D."/>
        </authorList>
    </citation>
    <scope>GENOME REANNOTATION</scope>
    <source>
        <strain evidence="1">A17</strain>
        <strain evidence="3 4">cv. Jemalong A17</strain>
    </source>
</reference>
<dbReference type="EMBL" id="CM001224">
    <property type="protein sequence ID" value="KEH20775.1"/>
    <property type="molecule type" value="Genomic_DNA"/>
</dbReference>
<organism evidence="1 4">
    <name type="scientific">Medicago truncatula</name>
    <name type="common">Barrel medic</name>
    <name type="synonym">Medicago tribuloides</name>
    <dbReference type="NCBI Taxonomy" id="3880"/>
    <lineage>
        <taxon>Eukaryota</taxon>
        <taxon>Viridiplantae</taxon>
        <taxon>Streptophyta</taxon>
        <taxon>Embryophyta</taxon>
        <taxon>Tracheophyta</taxon>
        <taxon>Spermatophyta</taxon>
        <taxon>Magnoliopsida</taxon>
        <taxon>eudicotyledons</taxon>
        <taxon>Gunneridae</taxon>
        <taxon>Pentapetalae</taxon>
        <taxon>rosids</taxon>
        <taxon>fabids</taxon>
        <taxon>Fabales</taxon>
        <taxon>Fabaceae</taxon>
        <taxon>Papilionoideae</taxon>
        <taxon>50 kb inversion clade</taxon>
        <taxon>NPAAA clade</taxon>
        <taxon>Hologalegina</taxon>
        <taxon>IRL clade</taxon>
        <taxon>Trifolieae</taxon>
        <taxon>Medicago</taxon>
    </lineage>
</organism>
<reference evidence="3" key="3">
    <citation type="submission" date="2015-04" db="UniProtKB">
        <authorList>
            <consortium name="EnsemblPlants"/>
        </authorList>
    </citation>
    <scope>IDENTIFICATION</scope>
    <source>
        <strain evidence="3">cv. Jemalong A17</strain>
    </source>
</reference>
<gene>
    <name evidence="1" type="ordered locus">MTR_8g089830</name>
    <name evidence="2" type="ORF">MtrunA17_Chr8g0381641</name>
</gene>
<sequence>MAYQNRNHNNYGWSHMHEIYEPAYYPGHHHQKRRVTVYEEPMVEADQSYYLEVRRETEIETDRRGLRYGDQNVSTTYESVDEEADAFIQHEHRRTALAKLMSSMRGT</sequence>
<evidence type="ECO:0000313" key="2">
    <source>
        <dbReference type="EMBL" id="RHN42872.1"/>
    </source>
</evidence>
<dbReference type="EMBL" id="PSQE01000008">
    <property type="protein sequence ID" value="RHN42872.1"/>
    <property type="molecule type" value="Genomic_DNA"/>
</dbReference>
<dbReference type="Proteomes" id="UP000265566">
    <property type="component" value="Chromosome 8"/>
</dbReference>
<reference evidence="1 4" key="1">
    <citation type="journal article" date="2011" name="Nature">
        <title>The Medicago genome provides insight into the evolution of rhizobial symbioses.</title>
        <authorList>
            <person name="Young N.D."/>
            <person name="Debelle F."/>
            <person name="Oldroyd G.E."/>
            <person name="Geurts R."/>
            <person name="Cannon S.B."/>
            <person name="Udvardi M.K."/>
            <person name="Benedito V.A."/>
            <person name="Mayer K.F."/>
            <person name="Gouzy J."/>
            <person name="Schoof H."/>
            <person name="Van de Peer Y."/>
            <person name="Proost S."/>
            <person name="Cook D.R."/>
            <person name="Meyers B.C."/>
            <person name="Spannagl M."/>
            <person name="Cheung F."/>
            <person name="De Mita S."/>
            <person name="Krishnakumar V."/>
            <person name="Gundlach H."/>
            <person name="Zhou S."/>
            <person name="Mudge J."/>
            <person name="Bharti A.K."/>
            <person name="Murray J.D."/>
            <person name="Naoumkina M.A."/>
            <person name="Rosen B."/>
            <person name="Silverstein K.A."/>
            <person name="Tang H."/>
            <person name="Rombauts S."/>
            <person name="Zhao P.X."/>
            <person name="Zhou P."/>
            <person name="Barbe V."/>
            <person name="Bardou P."/>
            <person name="Bechner M."/>
            <person name="Bellec A."/>
            <person name="Berger A."/>
            <person name="Berges H."/>
            <person name="Bidwell S."/>
            <person name="Bisseling T."/>
            <person name="Choisne N."/>
            <person name="Couloux A."/>
            <person name="Denny R."/>
            <person name="Deshpande S."/>
            <person name="Dai X."/>
            <person name="Doyle J.J."/>
            <person name="Dudez A.M."/>
            <person name="Farmer A.D."/>
            <person name="Fouteau S."/>
            <person name="Franken C."/>
            <person name="Gibelin C."/>
            <person name="Gish J."/>
            <person name="Goldstein S."/>
            <person name="Gonzalez A.J."/>
            <person name="Green P.J."/>
            <person name="Hallab A."/>
            <person name="Hartog M."/>
            <person name="Hua A."/>
            <person name="Humphray S.J."/>
            <person name="Jeong D.H."/>
            <person name="Jing Y."/>
            <person name="Jocker A."/>
            <person name="Kenton S.M."/>
            <person name="Kim D.J."/>
            <person name="Klee K."/>
            <person name="Lai H."/>
            <person name="Lang C."/>
            <person name="Lin S."/>
            <person name="Macmil S.L."/>
            <person name="Magdelenat G."/>
            <person name="Matthews L."/>
            <person name="McCorrison J."/>
            <person name="Monaghan E.L."/>
            <person name="Mun J.H."/>
            <person name="Najar F.Z."/>
            <person name="Nicholson C."/>
            <person name="Noirot C."/>
            <person name="O'Bleness M."/>
            <person name="Paule C.R."/>
            <person name="Poulain J."/>
            <person name="Prion F."/>
            <person name="Qin B."/>
            <person name="Qu C."/>
            <person name="Retzel E.F."/>
            <person name="Riddle C."/>
            <person name="Sallet E."/>
            <person name="Samain S."/>
            <person name="Samson N."/>
            <person name="Sanders I."/>
            <person name="Saurat O."/>
            <person name="Scarpelli C."/>
            <person name="Schiex T."/>
            <person name="Segurens B."/>
            <person name="Severin A.J."/>
            <person name="Sherrier D.J."/>
            <person name="Shi R."/>
            <person name="Sims S."/>
            <person name="Singer S.R."/>
            <person name="Sinharoy S."/>
            <person name="Sterck L."/>
            <person name="Viollet A."/>
            <person name="Wang B.B."/>
            <person name="Wang K."/>
            <person name="Wang M."/>
            <person name="Wang X."/>
            <person name="Warfsmann J."/>
            <person name="Weissenbach J."/>
            <person name="White D.D."/>
            <person name="White J.D."/>
            <person name="Wiley G.B."/>
            <person name="Wincker P."/>
            <person name="Xing Y."/>
            <person name="Yang L."/>
            <person name="Yao Z."/>
            <person name="Ying F."/>
            <person name="Zhai J."/>
            <person name="Zhou L."/>
            <person name="Zuber A."/>
            <person name="Denarie J."/>
            <person name="Dixon R.A."/>
            <person name="May G.D."/>
            <person name="Schwartz D.C."/>
            <person name="Rogers J."/>
            <person name="Quetier F."/>
            <person name="Town C.D."/>
            <person name="Roe B.A."/>
        </authorList>
    </citation>
    <scope>NUCLEOTIDE SEQUENCE [LARGE SCALE GENOMIC DNA]</scope>
    <source>
        <strain evidence="1">A17</strain>
        <strain evidence="3 4">cv. Jemalong A17</strain>
    </source>
</reference>
<dbReference type="Gramene" id="rna49370">
    <property type="protein sequence ID" value="RHN42872.1"/>
    <property type="gene ID" value="gene49370"/>
</dbReference>
<dbReference type="AlphaFoldDB" id="A0A072U4M2"/>
<evidence type="ECO:0000313" key="3">
    <source>
        <dbReference type="EnsemblPlants" id="KEH20775"/>
    </source>
</evidence>
<name>A0A072U4M2_MEDTR</name>
<evidence type="ECO:0000313" key="1">
    <source>
        <dbReference type="EMBL" id="KEH20775.1"/>
    </source>
</evidence>
<protein>
    <submittedName>
        <fullName evidence="1 3">Uncharacterized protein</fullName>
    </submittedName>
</protein>
<proteinExistence type="predicted"/>
<dbReference type="Proteomes" id="UP000002051">
    <property type="component" value="Chromosome 8"/>
</dbReference>
<reference evidence="2" key="4">
    <citation type="journal article" date="2018" name="Nat. Plants">
        <title>Whole-genome landscape of Medicago truncatula symbiotic genes.</title>
        <authorList>
            <person name="Pecrix Y."/>
            <person name="Gamas P."/>
            <person name="Carrere S."/>
        </authorList>
    </citation>
    <scope>NUCLEOTIDE SEQUENCE</scope>
    <source>
        <tissue evidence="2">Leaves</tissue>
    </source>
</reference>